<dbReference type="FunFam" id="3.40.50.1100:FF:000015">
    <property type="entry name" value="Cysteine synthase B"/>
    <property type="match status" value="1"/>
</dbReference>
<dbReference type="InterPro" id="IPR047586">
    <property type="entry name" value="Cds1"/>
</dbReference>
<comment type="function">
    <text evidence="7">A cysteine desulfhydrase that generates hydrogen sulfide, H(2)S. The H(2)S produced by this enzyme may modulate central metabolism.</text>
</comment>
<comment type="catalytic activity">
    <reaction evidence="7">
        <text>L-cysteine + H2O = hydrogen sulfide + pyruvate + NH4(+) + H(+)</text>
        <dbReference type="Rhea" id="RHEA:24931"/>
        <dbReference type="ChEBI" id="CHEBI:15361"/>
        <dbReference type="ChEBI" id="CHEBI:15377"/>
        <dbReference type="ChEBI" id="CHEBI:15378"/>
        <dbReference type="ChEBI" id="CHEBI:28938"/>
        <dbReference type="ChEBI" id="CHEBI:29919"/>
        <dbReference type="ChEBI" id="CHEBI:35235"/>
        <dbReference type="EC" id="4.4.1.1"/>
    </reaction>
</comment>
<dbReference type="SUPFAM" id="SSF53686">
    <property type="entry name" value="Tryptophan synthase beta subunit-like PLP-dependent enzymes"/>
    <property type="match status" value="1"/>
</dbReference>
<dbReference type="STRING" id="621456.BJP26_08685"/>
<organism evidence="9 10">
    <name type="scientific">Sphingomonas melonis TY</name>
    <dbReference type="NCBI Taxonomy" id="621456"/>
    <lineage>
        <taxon>Bacteria</taxon>
        <taxon>Pseudomonadati</taxon>
        <taxon>Pseudomonadota</taxon>
        <taxon>Alphaproteobacteria</taxon>
        <taxon>Sphingomonadales</taxon>
        <taxon>Sphingomonadaceae</taxon>
        <taxon>Sphingomonas</taxon>
    </lineage>
</organism>
<evidence type="ECO:0000256" key="4">
    <source>
        <dbReference type="ARBA" id="ARBA00022898"/>
    </source>
</evidence>
<evidence type="ECO:0000256" key="5">
    <source>
        <dbReference type="ARBA" id="ARBA00023239"/>
    </source>
</evidence>
<comment type="cofactor">
    <cofactor evidence="1 7">
        <name>pyridoxal 5'-phosphate</name>
        <dbReference type="ChEBI" id="CHEBI:597326"/>
    </cofactor>
</comment>
<feature type="modified residue" description="N6-(pyridoxal phosphate)lysine" evidence="7">
    <location>
        <position position="57"/>
    </location>
</feature>
<dbReference type="KEGG" id="smy:BJP26_08685"/>
<dbReference type="PANTHER" id="PTHR10314">
    <property type="entry name" value="CYSTATHIONINE BETA-SYNTHASE"/>
    <property type="match status" value="1"/>
</dbReference>
<comment type="subcellular location">
    <subcellularLocation>
        <location evidence="2">Cytoplasm</location>
    </subcellularLocation>
</comment>
<comment type="function">
    <text evidence="6">A cysteine desulfhydrase that generates hydrogen sulfide, H(2)S. The H(2)S produced by this enzyme stimulates respiration in M.tuberculosis, mediated primarily via cytochrome bd with a lesser contribution from cytochrome bc1/aa3. H(2)S modulates the balance between respiration and glycolysis, and also contributes to redox homeostasis. Probably eliminates toxic levels of Cys (which can induce oxidative stress).</text>
</comment>
<keyword evidence="4 7" id="KW-0663">Pyridoxal phosphate</keyword>
<keyword evidence="3 7" id="KW-0963">Cytoplasm</keyword>
<dbReference type="GO" id="GO:0019450">
    <property type="term" value="P:L-cysteine catabolic process to pyruvate"/>
    <property type="evidence" value="ECO:0007669"/>
    <property type="project" value="UniProtKB-UniRule"/>
</dbReference>
<feature type="domain" description="Tryptophan synthase beta chain-like PALP" evidence="8">
    <location>
        <begin position="34"/>
        <end position="320"/>
    </location>
</feature>
<dbReference type="GO" id="GO:0005737">
    <property type="term" value="C:cytoplasm"/>
    <property type="evidence" value="ECO:0007669"/>
    <property type="project" value="UniProtKB-SubCell"/>
</dbReference>
<dbReference type="HAMAP" id="MF_00868">
    <property type="entry name" value="Cds1"/>
    <property type="match status" value="1"/>
</dbReference>
<dbReference type="InterPro" id="IPR001926">
    <property type="entry name" value="TrpB-like_PALP"/>
</dbReference>
<reference evidence="9" key="1">
    <citation type="submission" date="2016-03" db="EMBL/GenBank/DDBJ databases">
        <title>Sphingomonas melonis TY, whole genome shotgun sequencing.</title>
        <authorList>
            <person name="Wang H."/>
            <person name="Zhu P."/>
        </authorList>
    </citation>
    <scope>NUCLEOTIDE SEQUENCE [LARGE SCALE GENOMIC DNA]</scope>
    <source>
        <strain evidence="9">TY</strain>
    </source>
</reference>
<gene>
    <name evidence="7" type="primary">cds1</name>
    <name evidence="9" type="ORF">AVM11_02180</name>
</gene>
<dbReference type="GO" id="GO:0016829">
    <property type="term" value="F:lyase activity"/>
    <property type="evidence" value="ECO:0007669"/>
    <property type="project" value="UniProtKB-KW"/>
</dbReference>
<name>A0A154NBB9_9SPHN</name>
<accession>A0A154NBB9</accession>
<evidence type="ECO:0000259" key="8">
    <source>
        <dbReference type="Pfam" id="PF00291"/>
    </source>
</evidence>
<dbReference type="EC" id="4.4.1.1" evidence="7"/>
<proteinExistence type="inferred from homology"/>
<dbReference type="AlphaFoldDB" id="A0A154NBB9"/>
<dbReference type="InterPro" id="IPR036052">
    <property type="entry name" value="TrpB-like_PALP_sf"/>
</dbReference>
<evidence type="ECO:0000256" key="6">
    <source>
        <dbReference type="ARBA" id="ARBA00055251"/>
    </source>
</evidence>
<evidence type="ECO:0000256" key="2">
    <source>
        <dbReference type="ARBA" id="ARBA00004496"/>
    </source>
</evidence>
<dbReference type="RefSeq" id="WP_017978881.1">
    <property type="nucleotide sequence ID" value="NZ_CP017578.1"/>
</dbReference>
<dbReference type="GeneID" id="93798570"/>
<evidence type="ECO:0000256" key="7">
    <source>
        <dbReference type="HAMAP-Rule" id="MF_00868"/>
    </source>
</evidence>
<keyword evidence="10" id="KW-1185">Reference proteome</keyword>
<protein>
    <recommendedName>
        <fullName evidence="7">L-cysteine desulfhydrase Cds1</fullName>
        <ecNumber evidence="7">4.4.1.1</ecNumber>
    </recommendedName>
</protein>
<dbReference type="OrthoDB" id="7624112at2"/>
<evidence type="ECO:0000313" key="9">
    <source>
        <dbReference type="EMBL" id="KZB96975.1"/>
    </source>
</evidence>
<comment type="similarity">
    <text evidence="7">Belongs to the cysteine synthase/cystathionine beta-synthase family. Cds1 subfamily.</text>
</comment>
<comment type="caution">
    <text evidence="9">The sequence shown here is derived from an EMBL/GenBank/DDBJ whole genome shotgun (WGS) entry which is preliminary data.</text>
</comment>
<evidence type="ECO:0000256" key="3">
    <source>
        <dbReference type="ARBA" id="ARBA00022490"/>
    </source>
</evidence>
<keyword evidence="5 7" id="KW-0456">Lyase</keyword>
<dbReference type="InterPro" id="IPR050214">
    <property type="entry name" value="Cys_Synth/Cystath_Beta-Synth"/>
</dbReference>
<dbReference type="GO" id="GO:0030170">
    <property type="term" value="F:pyridoxal phosphate binding"/>
    <property type="evidence" value="ECO:0007669"/>
    <property type="project" value="UniProtKB-UniRule"/>
</dbReference>
<evidence type="ECO:0000256" key="1">
    <source>
        <dbReference type="ARBA" id="ARBA00001933"/>
    </source>
</evidence>
<dbReference type="Pfam" id="PF00291">
    <property type="entry name" value="PALP"/>
    <property type="match status" value="1"/>
</dbReference>
<sequence>MMRTRTDRTWLAEAVRRIEADFNRSADTHLIRVDLPRFPGITLYLKDESSHPTGSLKHRLARSLFLYALCNEWIGPDTCVIEASSGSTAVSEAYFARMLGLRFIAVVPASTAAPKLDAIRFHGGEIHTVDDPRAIYEASHRLAAETGGHFIDQFTYAERATDWRGNNNIAESIFAQMAAEEHPVPSWVVCGAGTGGTSATIGRFIRYCRYDSELCVADPVHSVFHRHFEDATVTALPEGCGSRIEGIGRPRVEPSFVPSVIDRMIAVEDADSIGAMRALSDRLGRRVGGSTGTNLIACMTLIDDMAAAGRTGSVVTLLCDGGERYGCTYYDDAWLSAHGVHWEAAAARTAAFLGS</sequence>
<dbReference type="EMBL" id="LQCK02000001">
    <property type="protein sequence ID" value="KZB96975.1"/>
    <property type="molecule type" value="Genomic_DNA"/>
</dbReference>
<evidence type="ECO:0000313" key="10">
    <source>
        <dbReference type="Proteomes" id="UP000078460"/>
    </source>
</evidence>
<dbReference type="Proteomes" id="UP000078460">
    <property type="component" value="Unassembled WGS sequence"/>
</dbReference>
<dbReference type="Gene3D" id="3.40.50.1100">
    <property type="match status" value="2"/>
</dbReference>